<reference evidence="2 4" key="2">
    <citation type="journal article" date="2018" name="Plant J.">
        <title>The Physcomitrella patens chromosome-scale assembly reveals moss genome structure and evolution.</title>
        <authorList>
            <person name="Lang D."/>
            <person name="Ullrich K.K."/>
            <person name="Murat F."/>
            <person name="Fuchs J."/>
            <person name="Jenkins J."/>
            <person name="Haas F.B."/>
            <person name="Piednoel M."/>
            <person name="Gundlach H."/>
            <person name="Van Bel M."/>
            <person name="Meyberg R."/>
            <person name="Vives C."/>
            <person name="Morata J."/>
            <person name="Symeonidi A."/>
            <person name="Hiss M."/>
            <person name="Muchero W."/>
            <person name="Kamisugi Y."/>
            <person name="Saleh O."/>
            <person name="Blanc G."/>
            <person name="Decker E.L."/>
            <person name="van Gessel N."/>
            <person name="Grimwood J."/>
            <person name="Hayes R.D."/>
            <person name="Graham S.W."/>
            <person name="Gunter L.E."/>
            <person name="McDaniel S.F."/>
            <person name="Hoernstein S.N.W."/>
            <person name="Larsson A."/>
            <person name="Li F.W."/>
            <person name="Perroud P.F."/>
            <person name="Phillips J."/>
            <person name="Ranjan P."/>
            <person name="Rokshar D.S."/>
            <person name="Rothfels C.J."/>
            <person name="Schneider L."/>
            <person name="Shu S."/>
            <person name="Stevenson D.W."/>
            <person name="Thummler F."/>
            <person name="Tillich M."/>
            <person name="Villarreal Aguilar J.C."/>
            <person name="Widiez T."/>
            <person name="Wong G.K."/>
            <person name="Wymore A."/>
            <person name="Zhang Y."/>
            <person name="Zimmer A.D."/>
            <person name="Quatrano R.S."/>
            <person name="Mayer K.F.X."/>
            <person name="Goodstein D."/>
            <person name="Casacuberta J.M."/>
            <person name="Vandepoele K."/>
            <person name="Reski R."/>
            <person name="Cuming A.C."/>
            <person name="Tuskan G.A."/>
            <person name="Maumus F."/>
            <person name="Salse J."/>
            <person name="Schmutz J."/>
            <person name="Rensing S.A."/>
        </authorList>
    </citation>
    <scope>NUCLEOTIDE SEQUENCE [LARGE SCALE GENOMIC DNA]</scope>
    <source>
        <strain evidence="3 4">cv. Gransden 2004</strain>
    </source>
</reference>
<dbReference type="Gramene" id="Pp3c18_20500V3.2">
    <property type="protein sequence ID" value="Pp3c18_20500V3.2"/>
    <property type="gene ID" value="Pp3c18_20500"/>
</dbReference>
<organism evidence="2">
    <name type="scientific">Physcomitrium patens</name>
    <name type="common">Spreading-leaved earth moss</name>
    <name type="synonym">Physcomitrella patens</name>
    <dbReference type="NCBI Taxonomy" id="3218"/>
    <lineage>
        <taxon>Eukaryota</taxon>
        <taxon>Viridiplantae</taxon>
        <taxon>Streptophyta</taxon>
        <taxon>Embryophyta</taxon>
        <taxon>Bryophyta</taxon>
        <taxon>Bryophytina</taxon>
        <taxon>Bryopsida</taxon>
        <taxon>Funariidae</taxon>
        <taxon>Funariales</taxon>
        <taxon>Funariaceae</taxon>
        <taxon>Physcomitrium</taxon>
    </lineage>
</organism>
<dbReference type="InParanoid" id="A0A2K1J1S3"/>
<feature type="compositionally biased region" description="Basic and acidic residues" evidence="1">
    <location>
        <begin position="209"/>
        <end position="229"/>
    </location>
</feature>
<dbReference type="EMBL" id="ABEU02000018">
    <property type="protein sequence ID" value="PNR35476.1"/>
    <property type="molecule type" value="Genomic_DNA"/>
</dbReference>
<dbReference type="EnsemblPlants" id="Pp3c18_20500V3.2">
    <property type="protein sequence ID" value="Pp3c18_20500V3.2"/>
    <property type="gene ID" value="Pp3c18_20500"/>
</dbReference>
<name>A0A2K1J1S3_PHYPA</name>
<dbReference type="EnsemblPlants" id="Pp3c18_20500V3.1">
    <property type="protein sequence ID" value="Pp3c18_20500V3.1"/>
    <property type="gene ID" value="Pp3c18_20500"/>
</dbReference>
<keyword evidence="4" id="KW-1185">Reference proteome</keyword>
<dbReference type="Proteomes" id="UP000006727">
    <property type="component" value="Chromosome 18"/>
</dbReference>
<gene>
    <name evidence="2" type="ORF">PHYPA_023376</name>
</gene>
<reference evidence="3" key="3">
    <citation type="submission" date="2020-12" db="UniProtKB">
        <authorList>
            <consortium name="EnsemblPlants"/>
        </authorList>
    </citation>
    <scope>IDENTIFICATION</scope>
</reference>
<sequence length="238" mass="26128">MTVLKILSCLHGAGSSCNYFNDKLKLGSKPKHAVSSIVVFPTTQGPMRKCHKILGSIGFGQSSYMGGHERLINLSIGSRSQPISASNGDKHRHYFTWSNRATVLIIHVRKETRYCTHSSRISARNGMFTRPPGNDSWLGRLLKLYKVLGEGEGDLQKTAVLDIHIKFSLSNLKSVADSVCMFGPRWFKLLKGAQSLINPSLQNGGGGNKDGDLHSRFRYGGDNDSDKSKGAAKARTTY</sequence>
<evidence type="ECO:0000313" key="3">
    <source>
        <dbReference type="EnsemblPlants" id="Pp3c18_20500V3.1"/>
    </source>
</evidence>
<feature type="region of interest" description="Disordered" evidence="1">
    <location>
        <begin position="200"/>
        <end position="238"/>
    </location>
</feature>
<evidence type="ECO:0000313" key="2">
    <source>
        <dbReference type="EMBL" id="PNR35476.1"/>
    </source>
</evidence>
<dbReference type="AlphaFoldDB" id="A0A2K1J1S3"/>
<reference evidence="2 4" key="1">
    <citation type="journal article" date="2008" name="Science">
        <title>The Physcomitrella genome reveals evolutionary insights into the conquest of land by plants.</title>
        <authorList>
            <person name="Rensing S."/>
            <person name="Lang D."/>
            <person name="Zimmer A."/>
            <person name="Terry A."/>
            <person name="Salamov A."/>
            <person name="Shapiro H."/>
            <person name="Nishiyama T."/>
            <person name="Perroud P.-F."/>
            <person name="Lindquist E."/>
            <person name="Kamisugi Y."/>
            <person name="Tanahashi T."/>
            <person name="Sakakibara K."/>
            <person name="Fujita T."/>
            <person name="Oishi K."/>
            <person name="Shin-I T."/>
            <person name="Kuroki Y."/>
            <person name="Toyoda A."/>
            <person name="Suzuki Y."/>
            <person name="Hashimoto A."/>
            <person name="Yamaguchi K."/>
            <person name="Sugano A."/>
            <person name="Kohara Y."/>
            <person name="Fujiyama A."/>
            <person name="Anterola A."/>
            <person name="Aoki S."/>
            <person name="Ashton N."/>
            <person name="Barbazuk W.B."/>
            <person name="Barker E."/>
            <person name="Bennetzen J."/>
            <person name="Bezanilla M."/>
            <person name="Blankenship R."/>
            <person name="Cho S.H."/>
            <person name="Dutcher S."/>
            <person name="Estelle M."/>
            <person name="Fawcett J.A."/>
            <person name="Gundlach H."/>
            <person name="Hanada K."/>
            <person name="Heyl A."/>
            <person name="Hicks K.A."/>
            <person name="Hugh J."/>
            <person name="Lohr M."/>
            <person name="Mayer K."/>
            <person name="Melkozernov A."/>
            <person name="Murata T."/>
            <person name="Nelson D."/>
            <person name="Pils B."/>
            <person name="Prigge M."/>
            <person name="Reiss B."/>
            <person name="Renner T."/>
            <person name="Rombauts S."/>
            <person name="Rushton P."/>
            <person name="Sanderfoot A."/>
            <person name="Schween G."/>
            <person name="Shiu S.-H."/>
            <person name="Stueber K."/>
            <person name="Theodoulou F.L."/>
            <person name="Tu H."/>
            <person name="Van de Peer Y."/>
            <person name="Verrier P.J."/>
            <person name="Waters E."/>
            <person name="Wood A."/>
            <person name="Yang L."/>
            <person name="Cove D."/>
            <person name="Cuming A."/>
            <person name="Hasebe M."/>
            <person name="Lucas S."/>
            <person name="Mishler D.B."/>
            <person name="Reski R."/>
            <person name="Grigoriev I."/>
            <person name="Quatrano R.S."/>
            <person name="Boore J.L."/>
        </authorList>
    </citation>
    <scope>NUCLEOTIDE SEQUENCE [LARGE SCALE GENOMIC DNA]</scope>
    <source>
        <strain evidence="3 4">cv. Gransden 2004</strain>
    </source>
</reference>
<accession>A0A2K1J1S3</accession>
<evidence type="ECO:0000313" key="4">
    <source>
        <dbReference type="Proteomes" id="UP000006727"/>
    </source>
</evidence>
<protein>
    <submittedName>
        <fullName evidence="2 3">Uncharacterized protein</fullName>
    </submittedName>
</protein>
<evidence type="ECO:0000256" key="1">
    <source>
        <dbReference type="SAM" id="MobiDB-lite"/>
    </source>
</evidence>
<dbReference type="Gramene" id="Pp3c18_20500V3.1">
    <property type="protein sequence ID" value="Pp3c18_20500V3.1"/>
    <property type="gene ID" value="Pp3c18_20500"/>
</dbReference>
<proteinExistence type="predicted"/>
<dbReference type="PROSITE" id="PS51257">
    <property type="entry name" value="PROKAR_LIPOPROTEIN"/>
    <property type="match status" value="1"/>
</dbReference>